<comment type="caution">
    <text evidence="2">The sequence shown here is derived from an EMBL/GenBank/DDBJ whole genome shotgun (WGS) entry which is preliminary data.</text>
</comment>
<dbReference type="AlphaFoldDB" id="A0A0F8XAT2"/>
<dbReference type="InterPro" id="IPR049191">
    <property type="entry name" value="SutA_RBD"/>
</dbReference>
<evidence type="ECO:0000313" key="2">
    <source>
        <dbReference type="EMBL" id="KKK65898.1"/>
    </source>
</evidence>
<protein>
    <recommendedName>
        <fullName evidence="1">Transcriptional regulator SutA RNAP-binding domain-containing protein</fullName>
    </recommendedName>
</protein>
<sequence length="63" mass="7209">MLKPNIQQHFRKNISIGFVKQMPRDNVESTEQFLKRGGKITKVPRGTTGVKAVYRGTSHLRNN</sequence>
<organism evidence="2">
    <name type="scientific">marine sediment metagenome</name>
    <dbReference type="NCBI Taxonomy" id="412755"/>
    <lineage>
        <taxon>unclassified sequences</taxon>
        <taxon>metagenomes</taxon>
        <taxon>ecological metagenomes</taxon>
    </lineage>
</organism>
<dbReference type="Pfam" id="PF20661">
    <property type="entry name" value="SutA-RBD"/>
    <property type="match status" value="1"/>
</dbReference>
<gene>
    <name evidence="2" type="ORF">LCGC14_2969520</name>
</gene>
<feature type="domain" description="Transcriptional regulator SutA RNAP-binding" evidence="1">
    <location>
        <begin position="30"/>
        <end position="49"/>
    </location>
</feature>
<name>A0A0F8XAT2_9ZZZZ</name>
<proteinExistence type="predicted"/>
<dbReference type="EMBL" id="LAZR01060338">
    <property type="protein sequence ID" value="KKK65898.1"/>
    <property type="molecule type" value="Genomic_DNA"/>
</dbReference>
<evidence type="ECO:0000259" key="1">
    <source>
        <dbReference type="Pfam" id="PF20661"/>
    </source>
</evidence>
<reference evidence="2" key="1">
    <citation type="journal article" date="2015" name="Nature">
        <title>Complex archaea that bridge the gap between prokaryotes and eukaryotes.</title>
        <authorList>
            <person name="Spang A."/>
            <person name="Saw J.H."/>
            <person name="Jorgensen S.L."/>
            <person name="Zaremba-Niedzwiedzka K."/>
            <person name="Martijn J."/>
            <person name="Lind A.E."/>
            <person name="van Eijk R."/>
            <person name="Schleper C."/>
            <person name="Guy L."/>
            <person name="Ettema T.J."/>
        </authorList>
    </citation>
    <scope>NUCLEOTIDE SEQUENCE</scope>
</reference>
<accession>A0A0F8XAT2</accession>